<dbReference type="InterPro" id="IPR021759">
    <property type="entry name" value="WxLIP_HBD"/>
</dbReference>
<accession>A0ABU7RFP1</accession>
<feature type="domain" description="WxL Interacting Protein host binding" evidence="1">
    <location>
        <begin position="139"/>
        <end position="264"/>
    </location>
</feature>
<dbReference type="Proteomes" id="UP001357452">
    <property type="component" value="Unassembled WGS sequence"/>
</dbReference>
<reference evidence="2 3" key="1">
    <citation type="submission" date="2024-01" db="EMBL/GenBank/DDBJ databases">
        <title>Niabella digestum sp. nov., isolated from waste digestion system.</title>
        <authorList>
            <person name="Zhang L."/>
        </authorList>
    </citation>
    <scope>NUCLEOTIDE SEQUENCE [LARGE SCALE GENOMIC DNA]</scope>
    <source>
        <strain evidence="2 3">A18</strain>
    </source>
</reference>
<dbReference type="Pfam" id="PF11797">
    <property type="entry name" value="WxLIP_HBD"/>
    <property type="match status" value="1"/>
</dbReference>
<sequence length="266" mass="29934">MVSRFVLFIACLLLGVWAHAGIVIHNGLTHIFKVKSGEVYKGVISLENTAKAPQNVKVYMQDVRYKWSGEIYYTNPQSHDHSNAAWIRLGGTQLTLQAGEKADLPYEIWVPQNLREASSYWSVIIIEPENPIEPDKIGKGITIHSVVRYAIQIITNYNTDELKPNLKFEHIKVEKEQNNRILKVAVSNFGSVFCKSIVSADLYDRRNGQKVGTYQSVPMSLLPGNSKSFFIDISSVPRGQYTSVIMAVDEDENAFALNAELDIKDD</sequence>
<proteinExistence type="predicted"/>
<protein>
    <submittedName>
        <fullName evidence="2">DUF3324 domain-containing protein</fullName>
    </submittedName>
</protein>
<dbReference type="RefSeq" id="WP_330974217.1">
    <property type="nucleotide sequence ID" value="NZ_JAZGLY010000003.1"/>
</dbReference>
<organism evidence="2 3">
    <name type="scientific">Niabella digestorum</name>
    <dbReference type="NCBI Taxonomy" id="3117701"/>
    <lineage>
        <taxon>Bacteria</taxon>
        <taxon>Pseudomonadati</taxon>
        <taxon>Bacteroidota</taxon>
        <taxon>Chitinophagia</taxon>
        <taxon>Chitinophagales</taxon>
        <taxon>Chitinophagaceae</taxon>
        <taxon>Niabella</taxon>
    </lineage>
</organism>
<evidence type="ECO:0000259" key="1">
    <source>
        <dbReference type="Pfam" id="PF11797"/>
    </source>
</evidence>
<evidence type="ECO:0000313" key="2">
    <source>
        <dbReference type="EMBL" id="MEE6186807.1"/>
    </source>
</evidence>
<name>A0ABU7RFP1_9BACT</name>
<comment type="caution">
    <text evidence="2">The sequence shown here is derived from an EMBL/GenBank/DDBJ whole genome shotgun (WGS) entry which is preliminary data.</text>
</comment>
<keyword evidence="3" id="KW-1185">Reference proteome</keyword>
<dbReference type="EMBL" id="JAZGLY010000003">
    <property type="protein sequence ID" value="MEE6186807.1"/>
    <property type="molecule type" value="Genomic_DNA"/>
</dbReference>
<gene>
    <name evidence="2" type="ORF">V2H41_05920</name>
</gene>
<evidence type="ECO:0000313" key="3">
    <source>
        <dbReference type="Proteomes" id="UP001357452"/>
    </source>
</evidence>